<keyword evidence="1" id="KW-0812">Transmembrane</keyword>
<proteinExistence type="predicted"/>
<evidence type="ECO:0000256" key="1">
    <source>
        <dbReference type="SAM" id="Phobius"/>
    </source>
</evidence>
<dbReference type="AlphaFoldDB" id="A0A2L0HD97"/>
<protein>
    <submittedName>
        <fullName evidence="2">Uncharacterized protein</fullName>
    </submittedName>
</protein>
<keyword evidence="2" id="KW-0614">Plasmid</keyword>
<geneLocation type="plasmid" evidence="3">
    <name>psfrenxt3b</name>
</geneLocation>
<evidence type="ECO:0000313" key="2">
    <source>
        <dbReference type="EMBL" id="AUX79152.1"/>
    </source>
</evidence>
<keyword evidence="1" id="KW-0472">Membrane</keyword>
<organism evidence="2 3">
    <name type="scientific">Rhizobium fredii</name>
    <name type="common">Sinorhizobium fredii</name>
    <dbReference type="NCBI Taxonomy" id="380"/>
    <lineage>
        <taxon>Bacteria</taxon>
        <taxon>Pseudomonadati</taxon>
        <taxon>Pseudomonadota</taxon>
        <taxon>Alphaproteobacteria</taxon>
        <taxon>Hyphomicrobiales</taxon>
        <taxon>Rhizobiaceae</taxon>
        <taxon>Sinorhizobium/Ensifer group</taxon>
        <taxon>Sinorhizobium</taxon>
    </lineage>
</organism>
<feature type="transmembrane region" description="Helical" evidence="1">
    <location>
        <begin position="17"/>
        <end position="35"/>
    </location>
</feature>
<name>A0A2L0HD97_RHIFR</name>
<evidence type="ECO:0000313" key="3">
    <source>
        <dbReference type="Proteomes" id="UP000239340"/>
    </source>
</evidence>
<sequence>MNELENNAKAKGGSMNFWGHCAAGVLIAAAIFSTTPRYQISNSGHEAMRIDTHTGEVSYCKAIAIDEVPVCSDFGSRSLKQYRA</sequence>
<accession>A0A2L0HD97</accession>
<reference evidence="2 3" key="1">
    <citation type="submission" date="2017-10" db="EMBL/GenBank/DDBJ databases">
        <title>Analysis of the genome sequences of Rhizobium populations associated to common bean (phaseolus vulgaris).</title>
        <authorList>
            <person name="Bustos P."/>
            <person name="Santamaria R.I."/>
            <person name="Miranda-Sanchez F."/>
            <person name="Perez-Carrascal O."/>
            <person name="Juarez S."/>
            <person name="Lozano L."/>
            <person name="Martinez-Flores I."/>
            <person name="Vinuesa P."/>
            <person name="Martinez-Romero E."/>
            <person name="Cevallos M.A."/>
            <person name="Romero D."/>
            <person name="Davila G."/>
            <person name="Gonzalez V."/>
        </authorList>
    </citation>
    <scope>NUCLEOTIDE SEQUENCE [LARGE SCALE GENOMIC DNA]</scope>
    <source>
        <strain evidence="2 3">NXT3</strain>
        <plasmid evidence="3">Plasmid psfrenxt3b</plasmid>
    </source>
</reference>
<gene>
    <name evidence="2" type="ORF">NXT3_PB00501</name>
</gene>
<dbReference type="Proteomes" id="UP000239340">
    <property type="component" value="Plasmid pSfreNXT3b"/>
</dbReference>
<keyword evidence="1" id="KW-1133">Transmembrane helix</keyword>
<dbReference type="EMBL" id="CP024309">
    <property type="protein sequence ID" value="AUX79152.1"/>
    <property type="molecule type" value="Genomic_DNA"/>
</dbReference>